<evidence type="ECO:0000313" key="7">
    <source>
        <dbReference type="Proteomes" id="UP000196102"/>
    </source>
</evidence>
<keyword evidence="1" id="KW-0479">Metal-binding</keyword>
<proteinExistence type="predicted"/>
<dbReference type="Gene3D" id="1.10.1280.10">
    <property type="entry name" value="Di-copper center containing domain from catechol oxidase"/>
    <property type="match status" value="1"/>
</dbReference>
<organism evidence="6 7">
    <name type="scientific">Nonlabens dokdonensis</name>
    <dbReference type="NCBI Taxonomy" id="328515"/>
    <lineage>
        <taxon>Bacteria</taxon>
        <taxon>Pseudomonadati</taxon>
        <taxon>Bacteroidota</taxon>
        <taxon>Flavobacteriia</taxon>
        <taxon>Flavobacteriales</taxon>
        <taxon>Flavobacteriaceae</taxon>
        <taxon>Nonlabens</taxon>
    </lineage>
</organism>
<dbReference type="GO" id="GO:0046872">
    <property type="term" value="F:metal ion binding"/>
    <property type="evidence" value="ECO:0007669"/>
    <property type="project" value="UniProtKB-KW"/>
</dbReference>
<dbReference type="AlphaFoldDB" id="A0A1Z8AWD3"/>
<comment type="caution">
    <text evidence="6">The sequence shown here is derived from an EMBL/GenBank/DDBJ whole genome shotgun (WGS) entry which is preliminary data.</text>
</comment>
<reference evidence="7" key="1">
    <citation type="journal article" date="2017" name="Proc. Natl. Acad. Sci. U.S.A.">
        <title>Simulation of Deepwater Horizon oil plume reveals substrate specialization within a complex community of hydrocarbon-degraders.</title>
        <authorList>
            <person name="Hu P."/>
            <person name="Dubinsky E.A."/>
            <person name="Probst A.J."/>
            <person name="Wang J."/>
            <person name="Sieber C.M.K."/>
            <person name="Tom L.M."/>
            <person name="Gardinali P."/>
            <person name="Banfield J.F."/>
            <person name="Atlas R.M."/>
            <person name="Andersen G.L."/>
        </authorList>
    </citation>
    <scope>NUCLEOTIDE SEQUENCE [LARGE SCALE GENOMIC DNA]</scope>
</reference>
<evidence type="ECO:0000256" key="3">
    <source>
        <dbReference type="SAM" id="MobiDB-lite"/>
    </source>
</evidence>
<dbReference type="PROSITE" id="PS00498">
    <property type="entry name" value="TYROSINASE_2"/>
    <property type="match status" value="1"/>
</dbReference>
<dbReference type="PANTHER" id="PTHR11474">
    <property type="entry name" value="TYROSINASE FAMILY MEMBER"/>
    <property type="match status" value="1"/>
</dbReference>
<dbReference type="PRINTS" id="PR00092">
    <property type="entry name" value="TYROSINASE"/>
</dbReference>
<evidence type="ECO:0000256" key="2">
    <source>
        <dbReference type="ARBA" id="ARBA00023008"/>
    </source>
</evidence>
<accession>A0A1Z8AWD3</accession>
<evidence type="ECO:0000259" key="5">
    <source>
        <dbReference type="PROSITE" id="PS00498"/>
    </source>
</evidence>
<feature type="region of interest" description="Disordered" evidence="3">
    <location>
        <begin position="184"/>
        <end position="222"/>
    </location>
</feature>
<dbReference type="InterPro" id="IPR008922">
    <property type="entry name" value="Di-copper_centre_dom_sf"/>
</dbReference>
<dbReference type="Pfam" id="PF25271">
    <property type="entry name" value="DUF7868"/>
    <property type="match status" value="1"/>
</dbReference>
<dbReference type="EMBL" id="MAAX01000117">
    <property type="protein sequence ID" value="OUS14635.1"/>
    <property type="molecule type" value="Genomic_DNA"/>
</dbReference>
<name>A0A1Z8AWD3_9FLAO</name>
<evidence type="ECO:0000259" key="4">
    <source>
        <dbReference type="PROSITE" id="PS00497"/>
    </source>
</evidence>
<dbReference type="RefSeq" id="WP_303686822.1">
    <property type="nucleotide sequence ID" value="NZ_CAJXYO010000056.1"/>
</dbReference>
<protein>
    <recommendedName>
        <fullName evidence="4 5">Tyrosinase copper-binding domain-containing protein</fullName>
    </recommendedName>
</protein>
<keyword evidence="2" id="KW-0186">Copper</keyword>
<feature type="compositionally biased region" description="Gly residues" evidence="3">
    <location>
        <begin position="198"/>
        <end position="212"/>
    </location>
</feature>
<feature type="domain" description="Tyrosinase copper-binding" evidence="4">
    <location>
        <begin position="90"/>
        <end position="107"/>
    </location>
</feature>
<sequence length="507" mass="55641">MSTYLRNNAWNNQGTFDNSDLLWYAKAVGALQSRALDDESSWWFFAAMHGEYIEESTFPGWGTIPGPPVVPVAPVPSASVQGKFWNQCQHQSWYFVPWHRGYLIALEGHLRKAVIDLGGPDDWALPYWNYLGGDGQYKIPPAFTQKNLPDGAANPLYVNARFGPKGDRNIYIEIPPISGDCQKNTLYTGSNSQTTRPGYGGPKSGFSHGGNVSGNLESNPHNKVHVQVGGQANDIWGLMSDPGIAALDPIFYLHHANIDRMWAAWNALGNSNPTDPNWLKGPTASGDRKFMMPMVDGTTWNFTPAEVDSLSKLDYTYEGLDTESEPLLADALTKRFTKLGINTDNLTIDAAMDKGETSELIGANEKALHLQSDGVKANVKLSKQPLKTVRNSLKSASISSIPDHIYLQIENVKGNIDANMLSVSVNDTYVDHVSLFGLRNASKADGHHGGEGLTFILNITDVFDDLHINDALDINELDVKIVPDNDIAASHDITIGRVSIYREQQGS</sequence>
<dbReference type="InterPro" id="IPR050316">
    <property type="entry name" value="Tyrosinase/Hemocyanin"/>
</dbReference>
<evidence type="ECO:0000256" key="1">
    <source>
        <dbReference type="ARBA" id="ARBA00022723"/>
    </source>
</evidence>
<dbReference type="PANTHER" id="PTHR11474:SF76">
    <property type="entry name" value="SHKT DOMAIN-CONTAINING PROTEIN"/>
    <property type="match status" value="1"/>
</dbReference>
<feature type="domain" description="Tyrosinase copper-binding" evidence="5">
    <location>
        <begin position="248"/>
        <end position="259"/>
    </location>
</feature>
<dbReference type="GO" id="GO:0016491">
    <property type="term" value="F:oxidoreductase activity"/>
    <property type="evidence" value="ECO:0007669"/>
    <property type="project" value="InterPro"/>
</dbReference>
<dbReference type="Pfam" id="PF00264">
    <property type="entry name" value="Tyrosinase"/>
    <property type="match status" value="1"/>
</dbReference>
<dbReference type="InterPro" id="IPR057190">
    <property type="entry name" value="DUF7868"/>
</dbReference>
<dbReference type="Proteomes" id="UP000196102">
    <property type="component" value="Unassembled WGS sequence"/>
</dbReference>
<dbReference type="SUPFAM" id="SSF48056">
    <property type="entry name" value="Di-copper centre-containing domain"/>
    <property type="match status" value="1"/>
</dbReference>
<gene>
    <name evidence="6" type="ORF">A9Q93_07650</name>
</gene>
<dbReference type="PROSITE" id="PS00497">
    <property type="entry name" value="TYROSINASE_1"/>
    <property type="match status" value="1"/>
</dbReference>
<dbReference type="InterPro" id="IPR002227">
    <property type="entry name" value="Tyrosinase_Cu-bd"/>
</dbReference>
<evidence type="ECO:0000313" key="6">
    <source>
        <dbReference type="EMBL" id="OUS14635.1"/>
    </source>
</evidence>
<feature type="compositionally biased region" description="Polar residues" evidence="3">
    <location>
        <begin position="184"/>
        <end position="196"/>
    </location>
</feature>